<dbReference type="GO" id="GO:0016020">
    <property type="term" value="C:membrane"/>
    <property type="evidence" value="ECO:0007669"/>
    <property type="project" value="UniProtKB-SubCell"/>
</dbReference>
<sequence>MDGWALIYPKFVSVPEICRYLAEWFVWGEHYVTEASLLRRENHTKFFVFSMFGFCCLLLVGRYVSTIFICYVTVMSALLYPCALYHDLLQRIHEQLQPLVSRWECSMNIRRRPHSKKRANRSRSTSPLPAEAEAEAETDEEDETDSDADLKEFIPTVSLPKKAPQKDDDSSDESTGPSSIVSPSMTSLLLPEIAKMECSEDDSLSGDFSLSPRDMPAFDSVDKSSPRRRKSPRKVRDKVTDPLQGGDEKTMEFVPSHFQVASPGGRGDPDESSLGRGLNFPDIHDESTTDSSNSTFDLAMASAADTFGTALATQMMTKTLSTIVSNTLSGLTGVHPTDDTPSSGDTEQQRTEADILEEFEFLNNEDFEDGTATPSDEKCTGN</sequence>
<feature type="region of interest" description="Disordered" evidence="5">
    <location>
        <begin position="114"/>
        <end position="185"/>
    </location>
</feature>
<evidence type="ECO:0000256" key="1">
    <source>
        <dbReference type="ARBA" id="ARBA00004141"/>
    </source>
</evidence>
<proteinExistence type="predicted"/>
<dbReference type="InterPro" id="IPR057282">
    <property type="entry name" value="RETREG1-3-like_RHD"/>
</dbReference>
<name>A0AAD9KTS6_RIDPI</name>
<evidence type="ECO:0000256" key="2">
    <source>
        <dbReference type="ARBA" id="ARBA00022692"/>
    </source>
</evidence>
<gene>
    <name evidence="8" type="ORF">NP493_584g03044</name>
</gene>
<comment type="subcellular location">
    <subcellularLocation>
        <location evidence="1">Membrane</location>
        <topology evidence="1">Multi-pass membrane protein</topology>
    </subcellularLocation>
</comment>
<feature type="region of interest" description="Disordered" evidence="5">
    <location>
        <begin position="329"/>
        <end position="382"/>
    </location>
</feature>
<feature type="transmembrane region" description="Helical" evidence="6">
    <location>
        <begin position="46"/>
        <end position="74"/>
    </location>
</feature>
<keyword evidence="9" id="KW-1185">Reference proteome</keyword>
<evidence type="ECO:0000259" key="7">
    <source>
        <dbReference type="Pfam" id="PF24456"/>
    </source>
</evidence>
<keyword evidence="3 6" id="KW-1133">Transmembrane helix</keyword>
<dbReference type="PANTHER" id="PTHR20952:SF4">
    <property type="entry name" value="RETICULOPHAGY REGULATOR 2"/>
    <property type="match status" value="1"/>
</dbReference>
<evidence type="ECO:0000313" key="8">
    <source>
        <dbReference type="EMBL" id="KAK2177543.1"/>
    </source>
</evidence>
<dbReference type="PANTHER" id="PTHR20952">
    <property type="entry name" value="ADP-RIBOSYLATION-LIKE FACTOR 6-INTERACTING PROTEIN"/>
    <property type="match status" value="1"/>
</dbReference>
<feature type="compositionally biased region" description="Polar residues" evidence="5">
    <location>
        <begin position="173"/>
        <end position="185"/>
    </location>
</feature>
<dbReference type="EMBL" id="JAODUO010000592">
    <property type="protein sequence ID" value="KAK2177543.1"/>
    <property type="molecule type" value="Genomic_DNA"/>
</dbReference>
<evidence type="ECO:0000313" key="9">
    <source>
        <dbReference type="Proteomes" id="UP001209878"/>
    </source>
</evidence>
<evidence type="ECO:0000256" key="4">
    <source>
        <dbReference type="ARBA" id="ARBA00023136"/>
    </source>
</evidence>
<dbReference type="Proteomes" id="UP001209878">
    <property type="component" value="Unassembled WGS sequence"/>
</dbReference>
<feature type="domain" description="RETREG1-3/ARL6IP-like N-terminal reticulon-homology" evidence="7">
    <location>
        <begin position="2"/>
        <end position="107"/>
    </location>
</feature>
<feature type="region of interest" description="Disordered" evidence="5">
    <location>
        <begin position="198"/>
        <end position="293"/>
    </location>
</feature>
<dbReference type="Pfam" id="PF24456">
    <property type="entry name" value="RHD_RETREG1-3"/>
    <property type="match status" value="1"/>
</dbReference>
<feature type="compositionally biased region" description="Acidic residues" evidence="5">
    <location>
        <begin position="132"/>
        <end position="147"/>
    </location>
</feature>
<comment type="caution">
    <text evidence="8">The sequence shown here is derived from an EMBL/GenBank/DDBJ whole genome shotgun (WGS) entry which is preliminary data.</text>
</comment>
<keyword evidence="2 6" id="KW-0812">Transmembrane</keyword>
<dbReference type="GO" id="GO:0005783">
    <property type="term" value="C:endoplasmic reticulum"/>
    <property type="evidence" value="ECO:0007669"/>
    <property type="project" value="UniProtKB-ARBA"/>
</dbReference>
<protein>
    <recommendedName>
        <fullName evidence="7">RETREG1-3/ARL6IP-like N-terminal reticulon-homology domain-containing protein</fullName>
    </recommendedName>
</protein>
<feature type="compositionally biased region" description="Basic residues" evidence="5">
    <location>
        <begin position="226"/>
        <end position="236"/>
    </location>
</feature>
<reference evidence="8" key="1">
    <citation type="journal article" date="2023" name="Mol. Biol. Evol.">
        <title>Third-Generation Sequencing Reveals the Adaptive Role of the Epigenome in Three Deep-Sea Polychaetes.</title>
        <authorList>
            <person name="Perez M."/>
            <person name="Aroh O."/>
            <person name="Sun Y."/>
            <person name="Lan Y."/>
            <person name="Juniper S.K."/>
            <person name="Young C.R."/>
            <person name="Angers B."/>
            <person name="Qian P.Y."/>
        </authorList>
    </citation>
    <scope>NUCLEOTIDE SEQUENCE</scope>
    <source>
        <strain evidence="8">R07B-5</strain>
    </source>
</reference>
<evidence type="ECO:0000256" key="6">
    <source>
        <dbReference type="SAM" id="Phobius"/>
    </source>
</evidence>
<evidence type="ECO:0000256" key="3">
    <source>
        <dbReference type="ARBA" id="ARBA00022989"/>
    </source>
</evidence>
<keyword evidence="4 6" id="KW-0472">Membrane</keyword>
<feature type="compositionally biased region" description="Acidic residues" evidence="5">
    <location>
        <begin position="354"/>
        <end position="369"/>
    </location>
</feature>
<evidence type="ECO:0000256" key="5">
    <source>
        <dbReference type="SAM" id="MobiDB-lite"/>
    </source>
</evidence>
<organism evidence="8 9">
    <name type="scientific">Ridgeia piscesae</name>
    <name type="common">Tubeworm</name>
    <dbReference type="NCBI Taxonomy" id="27915"/>
    <lineage>
        <taxon>Eukaryota</taxon>
        <taxon>Metazoa</taxon>
        <taxon>Spiralia</taxon>
        <taxon>Lophotrochozoa</taxon>
        <taxon>Annelida</taxon>
        <taxon>Polychaeta</taxon>
        <taxon>Sedentaria</taxon>
        <taxon>Canalipalpata</taxon>
        <taxon>Sabellida</taxon>
        <taxon>Siboglinidae</taxon>
        <taxon>Ridgeia</taxon>
    </lineage>
</organism>
<accession>A0AAD9KTS6</accession>
<dbReference type="AlphaFoldDB" id="A0AAD9KTS6"/>
<dbReference type="InterPro" id="IPR052114">
    <property type="entry name" value="ER_autophagy_membrane_reg"/>
</dbReference>